<comment type="caution">
    <text evidence="3">The sequence shown here is derived from an EMBL/GenBank/DDBJ whole genome shotgun (WGS) entry which is preliminary data.</text>
</comment>
<proteinExistence type="predicted"/>
<dbReference type="EMBL" id="JAIFOC010000006">
    <property type="protein sequence ID" value="MBX4221424.1"/>
    <property type="molecule type" value="Genomic_DNA"/>
</dbReference>
<dbReference type="PANTHER" id="PTHR33055:SF15">
    <property type="entry name" value="TRANSPOSASE-RELATED"/>
    <property type="match status" value="1"/>
</dbReference>
<dbReference type="Gene3D" id="1.10.287.4070">
    <property type="match status" value="1"/>
</dbReference>
<dbReference type="Proteomes" id="UP001139644">
    <property type="component" value="Unassembled WGS sequence"/>
</dbReference>
<evidence type="ECO:0000313" key="4">
    <source>
        <dbReference type="EMBL" id="PZM51390.1"/>
    </source>
</evidence>
<evidence type="ECO:0000313" key="6">
    <source>
        <dbReference type="Proteomes" id="UP001139644"/>
    </source>
</evidence>
<evidence type="ECO:0000259" key="1">
    <source>
        <dbReference type="Pfam" id="PF01548"/>
    </source>
</evidence>
<dbReference type="Pfam" id="PF01548">
    <property type="entry name" value="DEDD_Tnp_IS110"/>
    <property type="match status" value="1"/>
</dbReference>
<reference evidence="4 5" key="1">
    <citation type="submission" date="2018-05" db="EMBL/GenBank/DDBJ databases">
        <title>Vancomycin-resistant Enterococcus faecium strain from Chelyabinsk, Russia.</title>
        <authorList>
            <person name="Gostev V."/>
            <person name="Goncharov A."/>
            <person name="Kolodzhieva V."/>
            <person name="Suvorov A."/>
            <person name="Sidorenko S."/>
            <person name="Zueva L."/>
        </authorList>
    </citation>
    <scope>NUCLEOTIDE SEQUENCE [LARGE SCALE GENOMIC DNA]</scope>
    <source>
        <strain evidence="4 5">20</strain>
    </source>
</reference>
<dbReference type="GO" id="GO:0003677">
    <property type="term" value="F:DNA binding"/>
    <property type="evidence" value="ECO:0007669"/>
    <property type="project" value="InterPro"/>
</dbReference>
<evidence type="ECO:0000313" key="5">
    <source>
        <dbReference type="Proteomes" id="UP000249070"/>
    </source>
</evidence>
<accession>A0A2W4HZZ4</accession>
<evidence type="ECO:0000259" key="2">
    <source>
        <dbReference type="Pfam" id="PF02371"/>
    </source>
</evidence>
<dbReference type="GeneID" id="66498002"/>
<dbReference type="Pfam" id="PF02371">
    <property type="entry name" value="Transposase_20"/>
    <property type="match status" value="1"/>
</dbReference>
<dbReference type="RefSeq" id="WP_002329618.1">
    <property type="nucleotide sequence ID" value="NZ_CABGIX010000057.1"/>
</dbReference>
<name>A0A2W4HZZ4_ENTFC</name>
<dbReference type="Proteomes" id="UP000249070">
    <property type="component" value="Unassembled WGS sequence"/>
</dbReference>
<evidence type="ECO:0000313" key="3">
    <source>
        <dbReference type="EMBL" id="MBX4221424.1"/>
    </source>
</evidence>
<dbReference type="PANTHER" id="PTHR33055">
    <property type="entry name" value="TRANSPOSASE FOR INSERTION SEQUENCE ELEMENT IS1111A"/>
    <property type="match status" value="1"/>
</dbReference>
<reference evidence="3" key="2">
    <citation type="journal article" date="2022" name="J. Anim. Sci.">
        <title>Whole genome sequence analyses-based assessment of virulence potential and antimicrobial susceptibilities and resistance of Enterococcus faecium strains isolated from commercial swine and cattle probiotic products.</title>
        <authorList>
            <person name="Shridhar P.B."/>
            <person name="Amachawadi R.G."/>
            <person name="Tokach M."/>
            <person name="Patel I."/>
            <person name="Gangiredla J."/>
            <person name="Mammel M."/>
            <person name="Nagaraja T.G."/>
        </authorList>
    </citation>
    <scope>NUCLEOTIDE SEQUENCE</scope>
    <source>
        <strain evidence="3">EF215</strain>
    </source>
</reference>
<feature type="domain" description="Transposase IS116/IS110/IS902 C-terminal" evidence="2">
    <location>
        <begin position="273"/>
        <end position="348"/>
    </location>
</feature>
<dbReference type="InterPro" id="IPR003346">
    <property type="entry name" value="Transposase_20"/>
</dbReference>
<dbReference type="InterPro" id="IPR047650">
    <property type="entry name" value="Transpos_IS110"/>
</dbReference>
<dbReference type="GO" id="GO:0006313">
    <property type="term" value="P:DNA transposition"/>
    <property type="evidence" value="ECO:0007669"/>
    <property type="project" value="InterPro"/>
</dbReference>
<dbReference type="InterPro" id="IPR002525">
    <property type="entry name" value="Transp_IS110-like_N"/>
</dbReference>
<dbReference type="EMBL" id="QHGU01000258">
    <property type="protein sequence ID" value="PZM51390.1"/>
    <property type="molecule type" value="Genomic_DNA"/>
</dbReference>
<organism evidence="3 6">
    <name type="scientific">Enterococcus faecium</name>
    <name type="common">Streptococcus faecium</name>
    <dbReference type="NCBI Taxonomy" id="1352"/>
    <lineage>
        <taxon>Bacteria</taxon>
        <taxon>Bacillati</taxon>
        <taxon>Bacillota</taxon>
        <taxon>Bacilli</taxon>
        <taxon>Lactobacillales</taxon>
        <taxon>Enterococcaceae</taxon>
        <taxon>Enterococcus</taxon>
    </lineage>
</organism>
<dbReference type="GO" id="GO:0004803">
    <property type="term" value="F:transposase activity"/>
    <property type="evidence" value="ECO:0007669"/>
    <property type="project" value="InterPro"/>
</dbReference>
<gene>
    <name evidence="4" type="ORF">DKP91_16795</name>
    <name evidence="3" type="ORF">KYX88_00930</name>
</gene>
<sequence>MPYILALDVSMGHSYSVLYKDDTCLFEDEIEHTQRGFHALLEEIQHLPERPLIVFEATGIYSRPVEKFFQDHHFSYCLLNPLEAKKQMEENTLRSWKTDKSDAHRLAQTHLKNQRQPKEVQSNFYLEMRDLARFYQEIEKKITRLRMDLHNCLQLTFPELEQFFSNRLTPYALTLIRLFPHPDFVLASTRTKIKNKLINETRKKISANRAEQKADQIIHYAQCAYPAVEKDSIHCQKTIYYAELLQDLLEQKEALATQMIKKAEGSPCFLLYQTFPGIGALTAALLLGELGDITRFKTHKQLNAFVGIDIRRYHSGKYTGQDRINKRGNPKARKIIFFTIRNMIRQQRAAPNHIVDYYYKLKKQPIPKKDKVATVACMNKLLKCMHAMVRAHTEYDYAYAVSVDH</sequence>
<dbReference type="AlphaFoldDB" id="A0A2W4HZZ4"/>
<dbReference type="NCBIfam" id="NF033542">
    <property type="entry name" value="transpos_IS110"/>
    <property type="match status" value="1"/>
</dbReference>
<protein>
    <submittedName>
        <fullName evidence="3">IS110 family transposase</fullName>
    </submittedName>
</protein>
<feature type="domain" description="Transposase IS110-like N-terminal" evidence="1">
    <location>
        <begin position="7"/>
        <end position="158"/>
    </location>
</feature>